<proteinExistence type="predicted"/>
<dbReference type="InterPro" id="IPR036866">
    <property type="entry name" value="RibonucZ/Hydroxyglut_hydro"/>
</dbReference>
<dbReference type="Pfam" id="PF00753">
    <property type="entry name" value="Lactamase_B"/>
    <property type="match status" value="1"/>
</dbReference>
<dbReference type="InterPro" id="IPR001279">
    <property type="entry name" value="Metallo-B-lactamas"/>
</dbReference>
<evidence type="ECO:0000259" key="1">
    <source>
        <dbReference type="SMART" id="SM00849"/>
    </source>
</evidence>
<dbReference type="GO" id="GO:0016787">
    <property type="term" value="F:hydrolase activity"/>
    <property type="evidence" value="ECO:0007669"/>
    <property type="project" value="UniProtKB-KW"/>
</dbReference>
<accession>A0A372L720</accession>
<name>A0A372L720_9BACI</name>
<keyword evidence="3" id="KW-1185">Reference proteome</keyword>
<evidence type="ECO:0000313" key="3">
    <source>
        <dbReference type="Proteomes" id="UP000262939"/>
    </source>
</evidence>
<sequence>MEIAKGVEILELKIEAFGTRTVLNPVLVWDENSAILIDCGMPGQLGDIRSAMEQAGVSLERLTGVVITHQDLDHIGSLPALLKEVGKTIPVYAHELDKPYIEGALPLIKTDPKRMSKEQWEALPEPARAFYANPPSASVDKILSHGEELPVCGGIEILHTPGHTPGHISLYLHKTKTMIAGDSMVCVNGTLFGPVEQTTPDMATAKESIKKYLDYDIDHIVCYHGGLVDKGVKEQLLEVAVNWKSVSSGKF</sequence>
<dbReference type="SUPFAM" id="SSF56281">
    <property type="entry name" value="Metallo-hydrolase/oxidoreductase"/>
    <property type="match status" value="1"/>
</dbReference>
<dbReference type="PANTHER" id="PTHR42951:SF15">
    <property type="entry name" value="METALLO-BETA-LACTAMASE SUPERFAMILY PROTEIN"/>
    <property type="match status" value="1"/>
</dbReference>
<gene>
    <name evidence="2" type="ORF">D0466_19955</name>
</gene>
<dbReference type="EMBL" id="QVTD01000021">
    <property type="protein sequence ID" value="RFU60928.1"/>
    <property type="molecule type" value="Genomic_DNA"/>
</dbReference>
<comment type="caution">
    <text evidence="2">The sequence shown here is derived from an EMBL/GenBank/DDBJ whole genome shotgun (WGS) entry which is preliminary data.</text>
</comment>
<dbReference type="Proteomes" id="UP000262939">
    <property type="component" value="Unassembled WGS sequence"/>
</dbReference>
<protein>
    <submittedName>
        <fullName evidence="2">MBL fold metallo-hydrolase</fullName>
    </submittedName>
</protein>
<dbReference type="RefSeq" id="WP_117324341.1">
    <property type="nucleotide sequence ID" value="NZ_QVTD01000021.1"/>
</dbReference>
<dbReference type="SMART" id="SM00849">
    <property type="entry name" value="Lactamase_B"/>
    <property type="match status" value="1"/>
</dbReference>
<dbReference type="OrthoDB" id="9802248at2"/>
<dbReference type="InterPro" id="IPR050855">
    <property type="entry name" value="NDM-1-like"/>
</dbReference>
<dbReference type="PANTHER" id="PTHR42951">
    <property type="entry name" value="METALLO-BETA-LACTAMASE DOMAIN-CONTAINING"/>
    <property type="match status" value="1"/>
</dbReference>
<dbReference type="AlphaFoldDB" id="A0A372L720"/>
<reference evidence="2 3" key="1">
    <citation type="submission" date="2018-08" db="EMBL/GenBank/DDBJ databases">
        <title>Bacillus chawlae sp. nov., Bacillus glennii sp. nov., and Bacillus saganii sp. nov. Isolated from the Vehicle Assembly Building at Kennedy Space Center where the Viking Spacecraft were Assembled.</title>
        <authorList>
            <person name="Seuylemezian A."/>
            <person name="Vaishampayan P."/>
        </authorList>
    </citation>
    <scope>NUCLEOTIDE SEQUENCE [LARGE SCALE GENOMIC DNA]</scope>
    <source>
        <strain evidence="2 3">V44-8</strain>
    </source>
</reference>
<evidence type="ECO:0000313" key="2">
    <source>
        <dbReference type="EMBL" id="RFU60928.1"/>
    </source>
</evidence>
<dbReference type="Gene3D" id="3.60.15.10">
    <property type="entry name" value="Ribonuclease Z/Hydroxyacylglutathione hydrolase-like"/>
    <property type="match status" value="1"/>
</dbReference>
<feature type="domain" description="Metallo-beta-lactamase" evidence="1">
    <location>
        <begin position="22"/>
        <end position="224"/>
    </location>
</feature>
<dbReference type="CDD" id="cd07721">
    <property type="entry name" value="yflN-like_MBL-fold"/>
    <property type="match status" value="1"/>
</dbReference>
<organism evidence="2 3">
    <name type="scientific">Peribacillus glennii</name>
    <dbReference type="NCBI Taxonomy" id="2303991"/>
    <lineage>
        <taxon>Bacteria</taxon>
        <taxon>Bacillati</taxon>
        <taxon>Bacillota</taxon>
        <taxon>Bacilli</taxon>
        <taxon>Bacillales</taxon>
        <taxon>Bacillaceae</taxon>
        <taxon>Peribacillus</taxon>
    </lineage>
</organism>
<keyword evidence="2" id="KW-0378">Hydrolase</keyword>